<evidence type="ECO:0000313" key="20">
    <source>
        <dbReference type="RefSeq" id="XP_014674200.1"/>
    </source>
</evidence>
<keyword evidence="6" id="KW-0808">Transferase</keyword>
<dbReference type="InterPro" id="IPR001214">
    <property type="entry name" value="SET_dom"/>
</dbReference>
<keyword evidence="12" id="KW-0805">Transcription regulation</keyword>
<evidence type="ECO:0000256" key="6">
    <source>
        <dbReference type="ARBA" id="ARBA00022679"/>
    </source>
</evidence>
<dbReference type="InterPro" id="IPR041291">
    <property type="entry name" value="TUDOR_5"/>
</dbReference>
<accession>A0ABM1EPS9</accession>
<dbReference type="PANTHER" id="PTHR46024:SF1">
    <property type="entry name" value="HISTONE-LYSINE N-METHYLTRANSFERASE EGGLESS"/>
    <property type="match status" value="1"/>
</dbReference>
<gene>
    <name evidence="20" type="primary">LOC106814396</name>
</gene>
<proteinExistence type="predicted"/>
<sequence length="988" mass="112568">MAKPDPDPALANEDDPEVIIGVDNFQQALDEAFKEMDLGFHCAQALAFLATQTTSLETQKKDVSKMFSNVESTLVRVKKEMEEARVDDEIRRANEVVKEIADDDDDDVQYLPTSIPTLQPGAGRRLSEGPESPRTVWLRRVENWRHLWEILIHTVKAQPPPKFNLQRGPVKRPELYSGCKVFAKKNNDVWHKGTVHEMGMGMTREKQFRVKFDSKLGSNSKWVDSKHIAYACSPDCVLPVGTRIIARYTDDLAAANAAAASAVATAAQQREDVGEERRGAGGCAQYYAGVMAEPPNPRNGYTYLVFFDDGYAQYCRLEEIHVVFSTSRNVWDDVYVDSRDFIRDYLQQYPERPMVRLTKGQSIKVEWNASWWSAKVIEVNASLVKMYFEADKRTEWIYRGSTRLEPLYRELMNANRTQQGTNKTARRHLTVQKNKRPAPFVEYTRGDSFNGNQEAAKQKQAAVAQPGMSEPGQKKKMTARKSTAGKKPADVEREGPRILYEPAGHFTQQQFDGSEGQRFTQKMRQQPGTRSRYFAHACRPSCITKVDDDPEKYKNKNPFTIPLLFGWERQIAKKHPGPKQFVFYRAPCARRLRTITEVQRYLTVVNSKLTIDLFCYDPYLDPYGYFVPKKSFCDIKDISYGKENVPIPCVNGVDREYPDYIEYSQHRIPTRGVNLNLDPAFLCGCDCEDDCQDREKCACVQLTVTASKANGGGEANPDAGYHDRRLKEAVITGVYECNSTCKCSKKCHNRVVQNGLSLRLQVFKTDRKGWGLRCLNDIPAGTFICCYAGQLLTEQGANEVRVCLLCEYEDLLTLEGIFQPLKALPQMLPSNLETQEPSEGLRDFAASDPRQASRSYCSTPLKIKGCRRWMVTARDANAQTNNGKEEKKRTRYKPLRSWYNEEYCFVMDAKSQGNLGRYLNHSCSPNVFVQNVFVDTHDLRFPWVAFFSDKLIRAGGELTWDYSYEIGSVPGKVLYCYCQSQDCRGRLL</sequence>
<keyword evidence="8" id="KW-0479">Metal-binding</keyword>
<dbReference type="InterPro" id="IPR001739">
    <property type="entry name" value="Methyl_CpG_DNA-bd"/>
</dbReference>
<name>A0ABM1EPS9_PRICU</name>
<dbReference type="InterPro" id="IPR016177">
    <property type="entry name" value="DNA-bd_dom_sf"/>
</dbReference>
<evidence type="ECO:0000259" key="18">
    <source>
        <dbReference type="PROSITE" id="PS50982"/>
    </source>
</evidence>
<feature type="region of interest" description="Disordered" evidence="15">
    <location>
        <begin position="446"/>
        <end position="491"/>
    </location>
</feature>
<evidence type="ECO:0000256" key="4">
    <source>
        <dbReference type="ARBA" id="ARBA00022491"/>
    </source>
</evidence>
<dbReference type="SUPFAM" id="SSF54171">
    <property type="entry name" value="DNA-binding domain"/>
    <property type="match status" value="1"/>
</dbReference>
<evidence type="ECO:0000256" key="11">
    <source>
        <dbReference type="ARBA" id="ARBA00022853"/>
    </source>
</evidence>
<keyword evidence="11" id="KW-0156">Chromatin regulator</keyword>
<dbReference type="CDD" id="cd21181">
    <property type="entry name" value="Tudor_SETDB1_rpt2"/>
    <property type="match status" value="1"/>
</dbReference>
<dbReference type="PROSITE" id="PS50280">
    <property type="entry name" value="SET"/>
    <property type="match status" value="1"/>
</dbReference>
<keyword evidence="7" id="KW-0949">S-adenosyl-L-methionine</keyword>
<dbReference type="SMART" id="SM00317">
    <property type="entry name" value="SET"/>
    <property type="match status" value="1"/>
</dbReference>
<dbReference type="InterPro" id="IPR051516">
    <property type="entry name" value="SETDB_methyltransferase"/>
</dbReference>
<evidence type="ECO:0000256" key="1">
    <source>
        <dbReference type="ARBA" id="ARBA00004123"/>
    </source>
</evidence>
<evidence type="ECO:0000256" key="12">
    <source>
        <dbReference type="ARBA" id="ARBA00023015"/>
    </source>
</evidence>
<dbReference type="Pfam" id="PF01429">
    <property type="entry name" value="MBD"/>
    <property type="match status" value="1"/>
</dbReference>
<evidence type="ECO:0000256" key="15">
    <source>
        <dbReference type="SAM" id="MobiDB-lite"/>
    </source>
</evidence>
<keyword evidence="4" id="KW-0678">Repressor</keyword>
<evidence type="ECO:0000256" key="7">
    <source>
        <dbReference type="ARBA" id="ARBA00022691"/>
    </source>
</evidence>
<keyword evidence="13" id="KW-0804">Transcription</keyword>
<evidence type="ECO:0000256" key="2">
    <source>
        <dbReference type="ARBA" id="ARBA00004286"/>
    </source>
</evidence>
<reference evidence="20" key="1">
    <citation type="submission" date="2025-08" db="UniProtKB">
        <authorList>
            <consortium name="RefSeq"/>
        </authorList>
    </citation>
    <scope>IDENTIFICATION</scope>
</reference>
<dbReference type="PANTHER" id="PTHR46024">
    <property type="entry name" value="HISTONE-LYSINE N-METHYLTRANSFERASE EGGLESS"/>
    <property type="match status" value="1"/>
</dbReference>
<dbReference type="SMART" id="SM00391">
    <property type="entry name" value="MBD"/>
    <property type="match status" value="1"/>
</dbReference>
<dbReference type="Pfam" id="PF18359">
    <property type="entry name" value="Tudor_5"/>
    <property type="match status" value="1"/>
</dbReference>
<dbReference type="InterPro" id="IPR041292">
    <property type="entry name" value="Tudor_4"/>
</dbReference>
<evidence type="ECO:0000256" key="3">
    <source>
        <dbReference type="ARBA" id="ARBA00022454"/>
    </source>
</evidence>
<dbReference type="SMART" id="SM00468">
    <property type="entry name" value="PreSET"/>
    <property type="match status" value="1"/>
</dbReference>
<evidence type="ECO:0000256" key="10">
    <source>
        <dbReference type="ARBA" id="ARBA00022833"/>
    </source>
</evidence>
<feature type="compositionally biased region" description="Low complexity" evidence="15">
    <location>
        <begin position="453"/>
        <end position="465"/>
    </location>
</feature>
<dbReference type="Proteomes" id="UP000695022">
    <property type="component" value="Unplaced"/>
</dbReference>
<dbReference type="Gene3D" id="2.170.270.10">
    <property type="entry name" value="SET domain"/>
    <property type="match status" value="2"/>
</dbReference>
<evidence type="ECO:0000256" key="14">
    <source>
        <dbReference type="ARBA" id="ARBA00023242"/>
    </source>
</evidence>
<dbReference type="Gene3D" id="3.30.890.10">
    <property type="entry name" value="Methyl-cpg-binding Protein 2, Chain A"/>
    <property type="match status" value="1"/>
</dbReference>
<evidence type="ECO:0000259" key="17">
    <source>
        <dbReference type="PROSITE" id="PS50867"/>
    </source>
</evidence>
<organism evidence="19 20">
    <name type="scientific">Priapulus caudatus</name>
    <name type="common">Priapulid worm</name>
    <dbReference type="NCBI Taxonomy" id="37621"/>
    <lineage>
        <taxon>Eukaryota</taxon>
        <taxon>Metazoa</taxon>
        <taxon>Ecdysozoa</taxon>
        <taxon>Scalidophora</taxon>
        <taxon>Priapulida</taxon>
        <taxon>Priapulimorpha</taxon>
        <taxon>Priapulimorphida</taxon>
        <taxon>Priapulidae</taxon>
        <taxon>Priapulus</taxon>
    </lineage>
</organism>
<dbReference type="InterPro" id="IPR007728">
    <property type="entry name" value="Pre-SET_dom"/>
</dbReference>
<dbReference type="Pfam" id="PF05033">
    <property type="entry name" value="Pre-SET"/>
    <property type="match status" value="1"/>
</dbReference>
<evidence type="ECO:0000256" key="13">
    <source>
        <dbReference type="ARBA" id="ARBA00023163"/>
    </source>
</evidence>
<keyword evidence="19" id="KW-1185">Reference proteome</keyword>
<keyword evidence="5" id="KW-0489">Methyltransferase</keyword>
<evidence type="ECO:0000313" key="19">
    <source>
        <dbReference type="Proteomes" id="UP000695022"/>
    </source>
</evidence>
<comment type="subcellular location">
    <subcellularLocation>
        <location evidence="2">Chromosome</location>
    </subcellularLocation>
    <subcellularLocation>
        <location evidence="1">Nucleus</location>
    </subcellularLocation>
</comment>
<keyword evidence="10" id="KW-0862">Zinc</keyword>
<evidence type="ECO:0000256" key="5">
    <source>
        <dbReference type="ARBA" id="ARBA00022603"/>
    </source>
</evidence>
<protein>
    <submittedName>
        <fullName evidence="20">Histone-lysine N-methyltransferase SETDB1-like</fullName>
    </submittedName>
</protein>
<evidence type="ECO:0000256" key="9">
    <source>
        <dbReference type="ARBA" id="ARBA00022737"/>
    </source>
</evidence>
<dbReference type="Pfam" id="PF18358">
    <property type="entry name" value="Tudor_4"/>
    <property type="match status" value="1"/>
</dbReference>
<dbReference type="Gene3D" id="2.30.30.140">
    <property type="match status" value="2"/>
</dbReference>
<evidence type="ECO:0000259" key="16">
    <source>
        <dbReference type="PROSITE" id="PS50280"/>
    </source>
</evidence>
<evidence type="ECO:0000256" key="8">
    <source>
        <dbReference type="ARBA" id="ARBA00022723"/>
    </source>
</evidence>
<feature type="domain" description="Pre-SET" evidence="17">
    <location>
        <begin position="683"/>
        <end position="755"/>
    </location>
</feature>
<keyword evidence="9" id="KW-0677">Repeat</keyword>
<keyword evidence="3" id="KW-0158">Chromosome</keyword>
<dbReference type="GeneID" id="106814396"/>
<dbReference type="PROSITE" id="PS50982">
    <property type="entry name" value="MBD"/>
    <property type="match status" value="1"/>
</dbReference>
<dbReference type="SUPFAM" id="SSF82199">
    <property type="entry name" value="SET domain"/>
    <property type="match status" value="1"/>
</dbReference>
<dbReference type="Pfam" id="PF00856">
    <property type="entry name" value="SET"/>
    <property type="match status" value="1"/>
</dbReference>
<dbReference type="CDD" id="cd10517">
    <property type="entry name" value="SET_SETDB1"/>
    <property type="match status" value="1"/>
</dbReference>
<keyword evidence="14" id="KW-0539">Nucleus</keyword>
<feature type="domain" description="SET" evidence="16">
    <location>
        <begin position="758"/>
        <end position="963"/>
    </location>
</feature>
<feature type="domain" description="MBD" evidence="18">
    <location>
        <begin position="553"/>
        <end position="621"/>
    </location>
</feature>
<dbReference type="RefSeq" id="XP_014674200.1">
    <property type="nucleotide sequence ID" value="XM_014818714.1"/>
</dbReference>
<dbReference type="PROSITE" id="PS50867">
    <property type="entry name" value="PRE_SET"/>
    <property type="match status" value="1"/>
</dbReference>
<dbReference type="InterPro" id="IPR046341">
    <property type="entry name" value="SET_dom_sf"/>
</dbReference>